<keyword evidence="4" id="KW-1185">Reference proteome</keyword>
<keyword evidence="1" id="KW-1133">Transmembrane helix</keyword>
<dbReference type="InterPro" id="IPR001296">
    <property type="entry name" value="Glyco_trans_1"/>
</dbReference>
<gene>
    <name evidence="3" type="ORF">IEG06_11785</name>
</gene>
<protein>
    <submittedName>
        <fullName evidence="3">Glycosyltransferase family 4 protein</fullName>
    </submittedName>
</protein>
<dbReference type="CDD" id="cd03794">
    <property type="entry name" value="GT4_WbuB-like"/>
    <property type="match status" value="1"/>
</dbReference>
<comment type="caution">
    <text evidence="3">The sequence shown here is derived from an EMBL/GenBank/DDBJ whole genome shotgun (WGS) entry which is preliminary data.</text>
</comment>
<keyword evidence="1" id="KW-0472">Membrane</keyword>
<accession>A0ABR8LVC8</accession>
<dbReference type="EMBL" id="JACXXH010000006">
    <property type="protein sequence ID" value="MBD3864133.1"/>
    <property type="molecule type" value="Genomic_DNA"/>
</dbReference>
<feature type="domain" description="Glycosyl transferase family 1" evidence="2">
    <location>
        <begin position="222"/>
        <end position="381"/>
    </location>
</feature>
<dbReference type="PANTHER" id="PTHR12526">
    <property type="entry name" value="GLYCOSYLTRANSFERASE"/>
    <property type="match status" value="1"/>
</dbReference>
<keyword evidence="1" id="KW-0812">Transmembrane</keyword>
<sequence length="403" mass="45935">MAQRVLIYTNHFYPENFKVNEVSEMLSNDGLEVTVITGLPNYPDGKIAKGYGYFKNTTDVVKGVKVKRLWLIPRGAGSKLRLVINYLSYFASCIIYTLYIGLFKKKYDVIFVHHTSPILIAISPIIYKWLRKPKMILWDLDMWPDTLVALDIIKSKKVILFLETLVKWIYKQYDKVLIGSNSFASKAKERVADYKIDYFPNWAEDVFTQKNQVQPNNNPQFPEGFSVMYAGNIGEAQDFGNVFNAIKILKNEAINWLIVGDGRWLKQLKEKVSQSGLSDKVTYYGNNPLQTMPYFFSKADVMFFSLQDKEIFSKTVPAKLQAYMASAKPIVGMISGEGNQIIKEANCGLSVNSGDYIGFADAILEMKTNKQLLLQYGQNGEAYYNKNYSKPSRKKQLSSIIKG</sequence>
<dbReference type="RefSeq" id="WP_191101535.1">
    <property type="nucleotide sequence ID" value="NZ_JACXXH010000006.1"/>
</dbReference>
<evidence type="ECO:0000313" key="4">
    <source>
        <dbReference type="Proteomes" id="UP000627521"/>
    </source>
</evidence>
<organism evidence="3 4">
    <name type="scientific">Olleya marilimosa</name>
    <dbReference type="NCBI Taxonomy" id="272164"/>
    <lineage>
        <taxon>Bacteria</taxon>
        <taxon>Pseudomonadati</taxon>
        <taxon>Bacteroidota</taxon>
        <taxon>Flavobacteriia</taxon>
        <taxon>Flavobacteriales</taxon>
        <taxon>Flavobacteriaceae</taxon>
    </lineage>
</organism>
<evidence type="ECO:0000313" key="3">
    <source>
        <dbReference type="EMBL" id="MBD3864133.1"/>
    </source>
</evidence>
<dbReference type="Pfam" id="PF00534">
    <property type="entry name" value="Glycos_transf_1"/>
    <property type="match status" value="1"/>
</dbReference>
<feature type="transmembrane region" description="Helical" evidence="1">
    <location>
        <begin position="83"/>
        <end position="103"/>
    </location>
</feature>
<proteinExistence type="predicted"/>
<dbReference type="Gene3D" id="3.40.50.2000">
    <property type="entry name" value="Glycogen Phosphorylase B"/>
    <property type="match status" value="2"/>
</dbReference>
<name>A0ABR8LVC8_9FLAO</name>
<evidence type="ECO:0000259" key="2">
    <source>
        <dbReference type="Pfam" id="PF00534"/>
    </source>
</evidence>
<dbReference type="Proteomes" id="UP000627521">
    <property type="component" value="Unassembled WGS sequence"/>
</dbReference>
<dbReference type="SUPFAM" id="SSF53756">
    <property type="entry name" value="UDP-Glycosyltransferase/glycogen phosphorylase"/>
    <property type="match status" value="1"/>
</dbReference>
<evidence type="ECO:0000256" key="1">
    <source>
        <dbReference type="SAM" id="Phobius"/>
    </source>
</evidence>
<reference evidence="3 4" key="1">
    <citation type="submission" date="2020-09" db="EMBL/GenBank/DDBJ databases">
        <title>Bacillus nautilus sp. nov., Chryseoglobus crepusculi sp. nov, and Psychrobacter noctis sp. nov., isolated from deep-sea sponges from the equatorial Atlantic.</title>
        <authorList>
            <person name="Stennett H.L."/>
            <person name="Williams S.E."/>
        </authorList>
    </citation>
    <scope>NUCLEOTIDE SEQUENCE [LARGE SCALE GENOMIC DNA]</scope>
    <source>
        <strain evidence="3 4">28M-24</strain>
    </source>
</reference>
<feature type="transmembrane region" description="Helical" evidence="1">
    <location>
        <begin position="109"/>
        <end position="130"/>
    </location>
</feature>